<gene>
    <name evidence="8" type="ORF">KIL84_015649</name>
</gene>
<dbReference type="Gene3D" id="3.30.900.10">
    <property type="entry name" value="HORMA domain"/>
    <property type="match status" value="1"/>
</dbReference>
<evidence type="ECO:0000256" key="6">
    <source>
        <dbReference type="SAM" id="MobiDB-lite"/>
    </source>
</evidence>
<dbReference type="InterPro" id="IPR003511">
    <property type="entry name" value="HORMA_dom"/>
</dbReference>
<evidence type="ECO:0000256" key="4">
    <source>
        <dbReference type="ARBA" id="ARBA00023242"/>
    </source>
</evidence>
<keyword evidence="4" id="KW-0539">Nucleus</keyword>
<evidence type="ECO:0000313" key="9">
    <source>
        <dbReference type="Proteomes" id="UP000827986"/>
    </source>
</evidence>
<evidence type="ECO:0000256" key="2">
    <source>
        <dbReference type="ARBA" id="ARBA00004286"/>
    </source>
</evidence>
<dbReference type="PANTHER" id="PTHR48225:SF7">
    <property type="entry name" value="MEIOSIS-SPECIFIC PROTEIN HOP1"/>
    <property type="match status" value="1"/>
</dbReference>
<evidence type="ECO:0000256" key="1">
    <source>
        <dbReference type="ARBA" id="ARBA00004123"/>
    </source>
</evidence>
<dbReference type="Pfam" id="PF02301">
    <property type="entry name" value="HORMA"/>
    <property type="match status" value="1"/>
</dbReference>
<dbReference type="GO" id="GO:0051321">
    <property type="term" value="P:meiotic cell cycle"/>
    <property type="evidence" value="ECO:0007669"/>
    <property type="project" value="UniProtKB-KW"/>
</dbReference>
<protein>
    <recommendedName>
        <fullName evidence="7">HORMA domain-containing protein</fullName>
    </recommendedName>
</protein>
<dbReference type="InterPro" id="IPR051294">
    <property type="entry name" value="HORMA_MeioticProgression"/>
</dbReference>
<dbReference type="GO" id="GO:0005634">
    <property type="term" value="C:nucleus"/>
    <property type="evidence" value="ECO:0007669"/>
    <property type="project" value="UniProtKB-SubCell"/>
</dbReference>
<dbReference type="InterPro" id="IPR036570">
    <property type="entry name" value="HORMA_dom_sf"/>
</dbReference>
<proteinExistence type="predicted"/>
<keyword evidence="9" id="KW-1185">Reference proteome</keyword>
<evidence type="ECO:0000256" key="3">
    <source>
        <dbReference type="ARBA" id="ARBA00022454"/>
    </source>
</evidence>
<evidence type="ECO:0000259" key="7">
    <source>
        <dbReference type="Pfam" id="PF02301"/>
    </source>
</evidence>
<feature type="region of interest" description="Disordered" evidence="6">
    <location>
        <begin position="80"/>
        <end position="112"/>
    </location>
</feature>
<dbReference type="GO" id="GO:0005694">
    <property type="term" value="C:chromosome"/>
    <property type="evidence" value="ECO:0007669"/>
    <property type="project" value="UniProtKB-SubCell"/>
</dbReference>
<keyword evidence="3" id="KW-0158">Chromosome</keyword>
<accession>A0A9D3WQW2</accession>
<keyword evidence="5" id="KW-0469">Meiosis</keyword>
<dbReference type="EMBL" id="JAHDVG010000487">
    <property type="protein sequence ID" value="KAH1166477.1"/>
    <property type="molecule type" value="Genomic_DNA"/>
</dbReference>
<comment type="subcellular location">
    <subcellularLocation>
        <location evidence="2">Chromosome</location>
    </subcellularLocation>
    <subcellularLocation>
        <location evidence="1">Nucleus</location>
    </subcellularLocation>
</comment>
<evidence type="ECO:0000313" key="8">
    <source>
        <dbReference type="EMBL" id="KAH1166477.1"/>
    </source>
</evidence>
<reference evidence="8" key="1">
    <citation type="submission" date="2021-09" db="EMBL/GenBank/DDBJ databases">
        <title>The genome of Mauremys mutica provides insights into the evolution of semi-aquatic lifestyle.</title>
        <authorList>
            <person name="Gong S."/>
            <person name="Gao Y."/>
        </authorList>
    </citation>
    <scope>NUCLEOTIDE SEQUENCE</scope>
    <source>
        <strain evidence="8">MM-2020</strain>
        <tissue evidence="8">Muscle</tissue>
    </source>
</reference>
<dbReference type="PANTHER" id="PTHR48225">
    <property type="entry name" value="HORMA DOMAIN-CONTAINING PROTEIN 1"/>
    <property type="match status" value="1"/>
</dbReference>
<evidence type="ECO:0000256" key="5">
    <source>
        <dbReference type="ARBA" id="ARBA00023254"/>
    </source>
</evidence>
<dbReference type="AlphaFoldDB" id="A0A9D3WQW2"/>
<organism evidence="8 9">
    <name type="scientific">Mauremys mutica</name>
    <name type="common">yellowpond turtle</name>
    <dbReference type="NCBI Taxonomy" id="74926"/>
    <lineage>
        <taxon>Eukaryota</taxon>
        <taxon>Metazoa</taxon>
        <taxon>Chordata</taxon>
        <taxon>Craniata</taxon>
        <taxon>Vertebrata</taxon>
        <taxon>Euteleostomi</taxon>
        <taxon>Archelosauria</taxon>
        <taxon>Testudinata</taxon>
        <taxon>Testudines</taxon>
        <taxon>Cryptodira</taxon>
        <taxon>Durocryptodira</taxon>
        <taxon>Testudinoidea</taxon>
        <taxon>Geoemydidae</taxon>
        <taxon>Geoemydinae</taxon>
        <taxon>Mauremys</taxon>
    </lineage>
</organism>
<dbReference type="Proteomes" id="UP000827986">
    <property type="component" value="Unassembled WGS sequence"/>
</dbReference>
<sequence length="134" mass="15778">MSKRILSGVCLFLIVTPPEYQPPGFKEVESEFILFEGIPVHVKVGEIETSFHTLKLKILKREERIDSMDIHGILKECREDAEREKEQRRDTLGEYINTEYEPPGSEEEFVDKYHKVNDEATRKRKISKKKKKNK</sequence>
<feature type="compositionally biased region" description="Basic and acidic residues" evidence="6">
    <location>
        <begin position="80"/>
        <end position="92"/>
    </location>
</feature>
<comment type="caution">
    <text evidence="8">The sequence shown here is derived from an EMBL/GenBank/DDBJ whole genome shotgun (WGS) entry which is preliminary data.</text>
</comment>
<feature type="domain" description="HORMA" evidence="7">
    <location>
        <begin position="16"/>
        <end position="52"/>
    </location>
</feature>
<name>A0A9D3WQW2_9SAUR</name>